<evidence type="ECO:0000256" key="4">
    <source>
        <dbReference type="ARBA" id="ARBA00022692"/>
    </source>
</evidence>
<dbReference type="PANTHER" id="PTHR24286:SF256">
    <property type="entry name" value="CYTOCHROME P450 FAMILY PROTEIN"/>
    <property type="match status" value="1"/>
</dbReference>
<evidence type="ECO:0000256" key="7">
    <source>
        <dbReference type="ARBA" id="ARBA00023002"/>
    </source>
</evidence>
<reference evidence="12" key="1">
    <citation type="journal article" date="2020" name="Genome">
        <title>Transcriptome-wide identification and characterization of cytochrome P450s from Nothapodytes nimmoniana and their phylogenomic analysis revealed candidate cytochrome P450s involved in camptothecin biosynthetic pathway.</title>
        <authorList>
            <person name="Godbole R.C."/>
            <person name="Pable A.A."/>
            <person name="Barvkar V.T."/>
        </authorList>
    </citation>
    <scope>NUCLEOTIDE SEQUENCE</scope>
</reference>
<dbReference type="GO" id="GO:0016712">
    <property type="term" value="F:oxidoreductase activity, acting on paired donors, with incorporation or reduction of molecular oxygen, reduced flavin or flavoprotein as one donor, and incorporation of one atom of oxygen"/>
    <property type="evidence" value="ECO:0007669"/>
    <property type="project" value="UniProtKB-ARBA"/>
</dbReference>
<sequence length="477" mass="54638">MSFLILVVITCLTVFLLFELLKGRVYGTKNLPKGSMGFPVIGETLSFLQAQNKEQGQEWINERVVKYGPVFKTFILGSPTVVILGQAGNKFLFCSAEDVLVAQQPKTISALAGKYNIIELTGLRYKLIKRAMMSFLKLENLQNYIKHMDDLVKEMLFDEIQEKETVIQAVSCMKKITFNLACKILFAVHDEQTRDALFDDFSIAFKAFWSLPLNFPGTVYWRGLQARSRLVKRLRQIIEKRQEELLAGASSPKSDIISSLLALKAGNEEIVSDEVIVDNFISLIIASHDTSSILTCLMLWKMCRDSKIYEKVLEEQMEIAKNKKEKLTWSDLQKMKYTWRVAQELMRLIPPVFGSFRKAIKETSFAGYVIPKGWQVFWTACGTHMDNNIFENPMEFNPSRFEDTSKSIPPYTYIPFGGGIHMCIGNEFARVETLTIIHRLVTMYEWSQLHPEETITRQPMPYPSMGLPINIKPKKLS</sequence>
<comment type="similarity">
    <text evidence="3 11">Belongs to the cytochrome P450 family.</text>
</comment>
<dbReference type="PRINTS" id="PR00463">
    <property type="entry name" value="EP450I"/>
</dbReference>
<dbReference type="Gene3D" id="1.10.630.10">
    <property type="entry name" value="Cytochrome P450"/>
    <property type="match status" value="1"/>
</dbReference>
<name>A0A7L7RBB2_NOTNI</name>
<dbReference type="AlphaFoldDB" id="A0A7L7RBB2"/>
<keyword evidence="6" id="KW-1133">Transmembrane helix</keyword>
<dbReference type="CDD" id="cd11043">
    <property type="entry name" value="CYP90-like"/>
    <property type="match status" value="1"/>
</dbReference>
<organism evidence="12">
    <name type="scientific">Nothapodytes nimmoniana</name>
    <name type="common">Nothapodytes foetida</name>
    <dbReference type="NCBI Taxonomy" id="159386"/>
    <lineage>
        <taxon>Eukaryota</taxon>
        <taxon>Viridiplantae</taxon>
        <taxon>Streptophyta</taxon>
        <taxon>Embryophyta</taxon>
        <taxon>Tracheophyta</taxon>
        <taxon>Spermatophyta</taxon>
        <taxon>Magnoliopsida</taxon>
        <taxon>eudicotyledons</taxon>
        <taxon>Gunneridae</taxon>
        <taxon>Pentapetalae</taxon>
        <taxon>asterids</taxon>
        <taxon>lamiids</taxon>
        <taxon>Icacinales</taxon>
        <taxon>Icacinaceae</taxon>
        <taxon>Nothapodytes</taxon>
    </lineage>
</organism>
<protein>
    <submittedName>
        <fullName evidence="12">Cytochrome P450</fullName>
    </submittedName>
</protein>
<dbReference type="GO" id="GO:0016020">
    <property type="term" value="C:membrane"/>
    <property type="evidence" value="ECO:0007669"/>
    <property type="project" value="UniProtKB-SubCell"/>
</dbReference>
<comment type="cofactor">
    <cofactor evidence="1 10">
        <name>heme</name>
        <dbReference type="ChEBI" id="CHEBI:30413"/>
    </cofactor>
</comment>
<evidence type="ECO:0000256" key="2">
    <source>
        <dbReference type="ARBA" id="ARBA00004167"/>
    </source>
</evidence>
<accession>A0A7L7RBB2</accession>
<dbReference type="GO" id="GO:0016125">
    <property type="term" value="P:sterol metabolic process"/>
    <property type="evidence" value="ECO:0007669"/>
    <property type="project" value="TreeGrafter"/>
</dbReference>
<dbReference type="InterPro" id="IPR001128">
    <property type="entry name" value="Cyt_P450"/>
</dbReference>
<keyword evidence="8 10" id="KW-0408">Iron</keyword>
<evidence type="ECO:0000256" key="11">
    <source>
        <dbReference type="RuleBase" id="RU000461"/>
    </source>
</evidence>
<evidence type="ECO:0000256" key="8">
    <source>
        <dbReference type="ARBA" id="ARBA00023004"/>
    </source>
</evidence>
<dbReference type="GO" id="GO:0020037">
    <property type="term" value="F:heme binding"/>
    <property type="evidence" value="ECO:0007669"/>
    <property type="project" value="InterPro"/>
</dbReference>
<dbReference type="FunFam" id="1.10.630.10:FF:000022">
    <property type="entry name" value="Taxadiene 5-alpha hydroxylase"/>
    <property type="match status" value="1"/>
</dbReference>
<evidence type="ECO:0000313" key="12">
    <source>
        <dbReference type="EMBL" id="QNS30020.1"/>
    </source>
</evidence>
<proteinExistence type="evidence at transcript level"/>
<evidence type="ECO:0000256" key="1">
    <source>
        <dbReference type="ARBA" id="ARBA00001971"/>
    </source>
</evidence>
<keyword evidence="4" id="KW-0812">Transmembrane</keyword>
<keyword evidence="10 11" id="KW-0349">Heme</keyword>
<gene>
    <name evidence="12" type="primary">CYP728H8</name>
</gene>
<dbReference type="Pfam" id="PF00067">
    <property type="entry name" value="p450"/>
    <property type="match status" value="1"/>
</dbReference>
<evidence type="ECO:0000256" key="3">
    <source>
        <dbReference type="ARBA" id="ARBA00010617"/>
    </source>
</evidence>
<feature type="binding site" description="axial binding residue" evidence="10">
    <location>
        <position position="423"/>
    </location>
    <ligand>
        <name>heme</name>
        <dbReference type="ChEBI" id="CHEBI:30413"/>
    </ligand>
    <ligandPart>
        <name>Fe</name>
        <dbReference type="ChEBI" id="CHEBI:18248"/>
    </ligandPart>
</feature>
<evidence type="ECO:0000256" key="5">
    <source>
        <dbReference type="ARBA" id="ARBA00022723"/>
    </source>
</evidence>
<evidence type="ECO:0000256" key="6">
    <source>
        <dbReference type="ARBA" id="ARBA00022989"/>
    </source>
</evidence>
<dbReference type="InterPro" id="IPR002401">
    <property type="entry name" value="Cyt_P450_E_grp-I"/>
</dbReference>
<dbReference type="InterPro" id="IPR036396">
    <property type="entry name" value="Cyt_P450_sf"/>
</dbReference>
<dbReference type="InterPro" id="IPR017972">
    <property type="entry name" value="Cyt_P450_CS"/>
</dbReference>
<keyword evidence="9" id="KW-0472">Membrane</keyword>
<keyword evidence="5 10" id="KW-0479">Metal-binding</keyword>
<dbReference type="PANTHER" id="PTHR24286">
    <property type="entry name" value="CYTOCHROME P450 26"/>
    <property type="match status" value="1"/>
</dbReference>
<evidence type="ECO:0000256" key="9">
    <source>
        <dbReference type="ARBA" id="ARBA00023136"/>
    </source>
</evidence>
<keyword evidence="11" id="KW-0503">Monooxygenase</keyword>
<dbReference type="EMBL" id="MN168866">
    <property type="protein sequence ID" value="QNS30020.1"/>
    <property type="molecule type" value="mRNA"/>
</dbReference>
<evidence type="ECO:0000256" key="10">
    <source>
        <dbReference type="PIRSR" id="PIRSR602401-1"/>
    </source>
</evidence>
<dbReference type="PROSITE" id="PS00086">
    <property type="entry name" value="CYTOCHROME_P450"/>
    <property type="match status" value="1"/>
</dbReference>
<comment type="subcellular location">
    <subcellularLocation>
        <location evidence="2">Membrane</location>
        <topology evidence="2">Single-pass membrane protein</topology>
    </subcellularLocation>
</comment>
<dbReference type="GO" id="GO:0005506">
    <property type="term" value="F:iron ion binding"/>
    <property type="evidence" value="ECO:0007669"/>
    <property type="project" value="InterPro"/>
</dbReference>
<dbReference type="SUPFAM" id="SSF48264">
    <property type="entry name" value="Cytochrome P450"/>
    <property type="match status" value="1"/>
</dbReference>
<keyword evidence="7 11" id="KW-0560">Oxidoreductase</keyword>